<dbReference type="Pfam" id="PF00090">
    <property type="entry name" value="TSP_1"/>
    <property type="match status" value="1"/>
</dbReference>
<dbReference type="InterPro" id="IPR036383">
    <property type="entry name" value="TSP1_rpt_sf"/>
</dbReference>
<evidence type="ECO:0000313" key="1">
    <source>
        <dbReference type="EMBL" id="PAV85257.1"/>
    </source>
</evidence>
<dbReference type="OrthoDB" id="504708at2759"/>
<sequence>MKQIKESQLKQFGVKRRPVQVPLGKISNQSPNEVSIGIEFPTEIMEYNDAQDQEQEIALPEPESVVYGQWSVWSAYTPCSNGERTRVRTCLSRKYALKVICHGVSIEVQRCFSSAETHVPVAQDPYSIEKEISGDKFKF</sequence>
<dbReference type="SUPFAM" id="SSF82895">
    <property type="entry name" value="TSP-1 type 1 repeat"/>
    <property type="match status" value="1"/>
</dbReference>
<protein>
    <submittedName>
        <fullName evidence="1">Uncharacterized protein</fullName>
    </submittedName>
</protein>
<dbReference type="AlphaFoldDB" id="A0A2A2LGS5"/>
<gene>
    <name evidence="1" type="ORF">WR25_18534</name>
</gene>
<name>A0A2A2LGS5_9BILA</name>
<accession>A0A2A2LGS5</accession>
<dbReference type="Gene3D" id="2.20.100.10">
    <property type="entry name" value="Thrombospondin type-1 (TSP1) repeat"/>
    <property type="match status" value="1"/>
</dbReference>
<proteinExistence type="predicted"/>
<dbReference type="InterPro" id="IPR000884">
    <property type="entry name" value="TSP1_rpt"/>
</dbReference>
<dbReference type="EMBL" id="LIAE01006793">
    <property type="protein sequence ID" value="PAV85257.1"/>
    <property type="molecule type" value="Genomic_DNA"/>
</dbReference>
<reference evidence="1 2" key="1">
    <citation type="journal article" date="2017" name="Curr. Biol.">
        <title>Genome architecture and evolution of a unichromosomal asexual nematode.</title>
        <authorList>
            <person name="Fradin H."/>
            <person name="Zegar C."/>
            <person name="Gutwein M."/>
            <person name="Lucas J."/>
            <person name="Kovtun M."/>
            <person name="Corcoran D."/>
            <person name="Baugh L.R."/>
            <person name="Kiontke K."/>
            <person name="Gunsalus K."/>
            <person name="Fitch D.H."/>
            <person name="Piano F."/>
        </authorList>
    </citation>
    <scope>NUCLEOTIDE SEQUENCE [LARGE SCALE GENOMIC DNA]</scope>
    <source>
        <strain evidence="1">PF1309</strain>
    </source>
</reference>
<keyword evidence="2" id="KW-1185">Reference proteome</keyword>
<evidence type="ECO:0000313" key="2">
    <source>
        <dbReference type="Proteomes" id="UP000218231"/>
    </source>
</evidence>
<organism evidence="1 2">
    <name type="scientific">Diploscapter pachys</name>
    <dbReference type="NCBI Taxonomy" id="2018661"/>
    <lineage>
        <taxon>Eukaryota</taxon>
        <taxon>Metazoa</taxon>
        <taxon>Ecdysozoa</taxon>
        <taxon>Nematoda</taxon>
        <taxon>Chromadorea</taxon>
        <taxon>Rhabditida</taxon>
        <taxon>Rhabditina</taxon>
        <taxon>Rhabditomorpha</taxon>
        <taxon>Rhabditoidea</taxon>
        <taxon>Rhabditidae</taxon>
        <taxon>Diploscapter</taxon>
    </lineage>
</organism>
<comment type="caution">
    <text evidence="1">The sequence shown here is derived from an EMBL/GenBank/DDBJ whole genome shotgun (WGS) entry which is preliminary data.</text>
</comment>
<dbReference type="PROSITE" id="PS50092">
    <property type="entry name" value="TSP1"/>
    <property type="match status" value="1"/>
</dbReference>
<dbReference type="Proteomes" id="UP000218231">
    <property type="component" value="Unassembled WGS sequence"/>
</dbReference>